<accession>A0AAE3D3V7</accession>
<evidence type="ECO:0000313" key="3">
    <source>
        <dbReference type="Proteomes" id="UP001196509"/>
    </source>
</evidence>
<dbReference type="Pfam" id="PF04248">
    <property type="entry name" value="NTP_transf_9"/>
    <property type="match status" value="1"/>
</dbReference>
<gene>
    <name evidence="2" type="ORF">K1W69_25165</name>
</gene>
<dbReference type="RefSeq" id="WP_220231227.1">
    <property type="nucleotide sequence ID" value="NZ_JAICBX010000006.1"/>
</dbReference>
<dbReference type="GO" id="GO:0004016">
    <property type="term" value="F:adenylate cyclase activity"/>
    <property type="evidence" value="ECO:0007669"/>
    <property type="project" value="UniProtKB-ARBA"/>
</dbReference>
<reference evidence="2" key="1">
    <citation type="submission" date="2021-08" db="EMBL/GenBank/DDBJ databases">
        <title>Hoeflea bacterium WL0058 sp. nov., isolated from the sediment.</title>
        <authorList>
            <person name="Wang L."/>
            <person name="Zhang D."/>
        </authorList>
    </citation>
    <scope>NUCLEOTIDE SEQUENCE</scope>
    <source>
        <strain evidence="2">WL0058</strain>
    </source>
</reference>
<evidence type="ECO:0000313" key="2">
    <source>
        <dbReference type="EMBL" id="MBW8640507.1"/>
    </source>
</evidence>
<dbReference type="InterPro" id="IPR050697">
    <property type="entry name" value="Adenylyl/Guanylyl_Cyclase_3/4"/>
</dbReference>
<dbReference type="CDD" id="cd07302">
    <property type="entry name" value="CHD"/>
    <property type="match status" value="1"/>
</dbReference>
<dbReference type="PANTHER" id="PTHR43081">
    <property type="entry name" value="ADENYLATE CYCLASE, TERMINAL-DIFFERENTIATION SPECIFIC-RELATED"/>
    <property type="match status" value="1"/>
</dbReference>
<feature type="domain" description="Guanylate cyclase" evidence="1">
    <location>
        <begin position="336"/>
        <end position="471"/>
    </location>
</feature>
<keyword evidence="3" id="KW-1185">Reference proteome</keyword>
<dbReference type="Gene3D" id="3.30.70.1230">
    <property type="entry name" value="Nucleotide cyclase"/>
    <property type="match status" value="1"/>
</dbReference>
<dbReference type="GO" id="GO:0006171">
    <property type="term" value="P:cAMP biosynthetic process"/>
    <property type="evidence" value="ECO:0007669"/>
    <property type="project" value="TreeGrafter"/>
</dbReference>
<dbReference type="PROSITE" id="PS50125">
    <property type="entry name" value="GUANYLATE_CYCLASE_2"/>
    <property type="match status" value="1"/>
</dbReference>
<dbReference type="Proteomes" id="UP001196509">
    <property type="component" value="Unassembled WGS sequence"/>
</dbReference>
<comment type="caution">
    <text evidence="2">The sequence shown here is derived from an EMBL/GenBank/DDBJ whole genome shotgun (WGS) entry which is preliminary data.</text>
</comment>
<dbReference type="SMART" id="SM00044">
    <property type="entry name" value="CYCc"/>
    <property type="match status" value="1"/>
</dbReference>
<dbReference type="Gene3D" id="2.170.150.40">
    <property type="entry name" value="Domain of unknown function (DUF427)"/>
    <property type="match status" value="1"/>
</dbReference>
<dbReference type="AlphaFoldDB" id="A0AAE3D3V7"/>
<sequence>MNENGYSIEIGDVAGEVAVLHEGQTVAFSDRARVLRETRLADCYYFPVDAVDPDILIPSDQKTFCPFKGTASYWHVKTPSGIQENGAWSYQRPLAEARGIGGYLCFTDAVAQDYDFSVSPPDVRIEEAHISSPLSDWVLRGAGNCKTRRELARMLGHKLVEAGIGVSRMSVVLWSLHPEIAGTNIIWKRDTDEAILAEASYDLLDDPEFVNSPIYYVSMAKGGVRQPLNVDVFEFDYPIIHELKAAGATDYVAMPLPFSDGQINVITLASDSVDGFSTADLGQIFEIVGAIGRYFEVLTLRKNTQTLLDTYLGRRTGIRVLNGDIRRGLGEDIQAVILFSDLRNSTRLAEELPRDDYLKMLNRYYDMVLAPISENGGEVLKFIGDAVLAVFPVSDLADDRAGQAELALRSARQAMKVVEQNLEKGLTEDGPPIDMGIALHIGDVTYGNIGSHDRLDFTVIGPAVNLATRMEGLCKATGNKIIMSRDFVHALESNGDSLPQNVFSIGSHRFDGFESSQEIYAAGNLDADVEQPDAQISPVS</sequence>
<evidence type="ECO:0000259" key="1">
    <source>
        <dbReference type="PROSITE" id="PS50125"/>
    </source>
</evidence>
<dbReference type="InterPro" id="IPR001054">
    <property type="entry name" value="A/G_cyclase"/>
</dbReference>
<dbReference type="InterPro" id="IPR007361">
    <property type="entry name" value="DUF427"/>
</dbReference>
<protein>
    <submittedName>
        <fullName evidence="2">DUF427 domain-containing protein</fullName>
    </submittedName>
</protein>
<dbReference type="InterPro" id="IPR038694">
    <property type="entry name" value="DUF427_sf"/>
</dbReference>
<organism evidence="2 3">
    <name type="scientific">Flavimaribacter sediminis</name>
    <dbReference type="NCBI Taxonomy" id="2865987"/>
    <lineage>
        <taxon>Bacteria</taxon>
        <taxon>Pseudomonadati</taxon>
        <taxon>Pseudomonadota</taxon>
        <taxon>Alphaproteobacteria</taxon>
        <taxon>Hyphomicrobiales</taxon>
        <taxon>Rhizobiaceae</taxon>
        <taxon>Flavimaribacter</taxon>
    </lineage>
</organism>
<proteinExistence type="predicted"/>
<dbReference type="InterPro" id="IPR029787">
    <property type="entry name" value="Nucleotide_cyclase"/>
</dbReference>
<dbReference type="PANTHER" id="PTHR43081:SF11">
    <property type="entry name" value="BLR2264 PROTEIN"/>
    <property type="match status" value="1"/>
</dbReference>
<dbReference type="SUPFAM" id="SSF55073">
    <property type="entry name" value="Nucleotide cyclase"/>
    <property type="match status" value="1"/>
</dbReference>
<dbReference type="EMBL" id="JAICBX010000006">
    <property type="protein sequence ID" value="MBW8640507.1"/>
    <property type="molecule type" value="Genomic_DNA"/>
</dbReference>
<dbReference type="Pfam" id="PF00211">
    <property type="entry name" value="Guanylate_cyc"/>
    <property type="match status" value="1"/>
</dbReference>
<name>A0AAE3D3V7_9HYPH</name>
<dbReference type="GO" id="GO:0035556">
    <property type="term" value="P:intracellular signal transduction"/>
    <property type="evidence" value="ECO:0007669"/>
    <property type="project" value="InterPro"/>
</dbReference>